<protein>
    <recommendedName>
        <fullName evidence="5">Fungal N-terminal domain-containing protein</fullName>
    </recommendedName>
</protein>
<evidence type="ECO:0008006" key="5">
    <source>
        <dbReference type="Google" id="ProtNLM"/>
    </source>
</evidence>
<feature type="compositionally biased region" description="Basic and acidic residues" evidence="2">
    <location>
        <begin position="348"/>
        <end position="365"/>
    </location>
</feature>
<comment type="caution">
    <text evidence="3">The sequence shown here is derived from an EMBL/GenBank/DDBJ whole genome shotgun (WGS) entry which is preliminary data.</text>
</comment>
<evidence type="ECO:0000256" key="2">
    <source>
        <dbReference type="SAM" id="MobiDB-lite"/>
    </source>
</evidence>
<gene>
    <name evidence="3" type="ORF">DL764_010500</name>
</gene>
<name>A0A4Q4SSP9_9PEZI</name>
<dbReference type="EMBL" id="QJNU01001565">
    <property type="protein sequence ID" value="RYO75330.1"/>
    <property type="molecule type" value="Genomic_DNA"/>
</dbReference>
<feature type="region of interest" description="Disordered" evidence="2">
    <location>
        <begin position="327"/>
        <end position="410"/>
    </location>
</feature>
<dbReference type="Proteomes" id="UP000293360">
    <property type="component" value="Unassembled WGS sequence"/>
</dbReference>
<evidence type="ECO:0000256" key="1">
    <source>
        <dbReference type="SAM" id="Coils"/>
    </source>
</evidence>
<proteinExistence type="predicted"/>
<keyword evidence="1" id="KW-0175">Coiled coil</keyword>
<dbReference type="AlphaFoldDB" id="A0A4Q4SSP9"/>
<evidence type="ECO:0000313" key="3">
    <source>
        <dbReference type="EMBL" id="RYO75330.1"/>
    </source>
</evidence>
<keyword evidence="4" id="KW-1185">Reference proteome</keyword>
<organism evidence="3 4">
    <name type="scientific">Monosporascus ibericus</name>
    <dbReference type="NCBI Taxonomy" id="155417"/>
    <lineage>
        <taxon>Eukaryota</taxon>
        <taxon>Fungi</taxon>
        <taxon>Dikarya</taxon>
        <taxon>Ascomycota</taxon>
        <taxon>Pezizomycotina</taxon>
        <taxon>Sordariomycetes</taxon>
        <taxon>Xylariomycetidae</taxon>
        <taxon>Xylariales</taxon>
        <taxon>Xylariales incertae sedis</taxon>
        <taxon>Monosporascus</taxon>
    </lineage>
</organism>
<feature type="coiled-coil region" evidence="1">
    <location>
        <begin position="181"/>
        <end position="215"/>
    </location>
</feature>
<feature type="compositionally biased region" description="Basic residues" evidence="2">
    <location>
        <begin position="398"/>
        <end position="410"/>
    </location>
</feature>
<evidence type="ECO:0000313" key="4">
    <source>
        <dbReference type="Proteomes" id="UP000293360"/>
    </source>
</evidence>
<accession>A0A4Q4SSP9</accession>
<sequence>MEFVASLSAIMGIADILIKLTKELHSSINTARAAPEEVKRFARETSTFTDLLDYFSEVVKRLPKSKDAEAKYKKNKLFRNVKNECEILRKGIEELLEKFTQMKDGGLRTLWARLLWTYKRSDVEFLRRCLESSKSTVSLLATLFCLEKENAEGGGGAGVGKVEIMYALCPSQQKAATHLYSVKLETQLQNKLLELQEANQELEEYERHHNITLQVAQGVRYSRMIRSTYDLEEYAARQISSQREATTRGLGDGGFRERRIRTRPAPLRDFPTANQNLYNDYRESFRDPFELDDRRHYRHERTHFQETDDGYRAARIIEGDPFRDIAEGRRRVVSPPPRLPRNTVFSKASREEVEQKSDADGHTLDRPPASTGLAHDADGESAGPYRPMPPFGGSGDRKRPRRPRPRSSMG</sequence>
<reference evidence="3 4" key="1">
    <citation type="submission" date="2018-06" db="EMBL/GenBank/DDBJ databases">
        <title>Complete Genomes of Monosporascus.</title>
        <authorList>
            <person name="Robinson A.J."/>
            <person name="Natvig D.O."/>
        </authorList>
    </citation>
    <scope>NUCLEOTIDE SEQUENCE [LARGE SCALE GENOMIC DNA]</scope>
    <source>
        <strain evidence="3 4">CBS 110550</strain>
    </source>
</reference>
<dbReference type="OrthoDB" id="5431013at2759"/>